<dbReference type="Proteomes" id="UP000284731">
    <property type="component" value="Unassembled WGS sequence"/>
</dbReference>
<proteinExistence type="predicted"/>
<keyword evidence="1" id="KW-0812">Transmembrane</keyword>
<protein>
    <submittedName>
        <fullName evidence="3">Zinc ribbon domain-containing protein</fullName>
    </submittedName>
</protein>
<keyword evidence="1" id="KW-1133">Transmembrane helix</keyword>
<dbReference type="AlphaFoldDB" id="A0A412PHP7"/>
<keyword evidence="1" id="KW-0472">Membrane</keyword>
<organism evidence="3 4">
    <name type="scientific">Solobacterium moorei</name>
    <dbReference type="NCBI Taxonomy" id="102148"/>
    <lineage>
        <taxon>Bacteria</taxon>
        <taxon>Bacillati</taxon>
        <taxon>Bacillota</taxon>
        <taxon>Erysipelotrichia</taxon>
        <taxon>Erysipelotrichales</taxon>
        <taxon>Erysipelotrichaceae</taxon>
        <taxon>Solobacterium</taxon>
    </lineage>
</organism>
<evidence type="ECO:0000313" key="3">
    <source>
        <dbReference type="EMBL" id="RGT57672.1"/>
    </source>
</evidence>
<feature type="domain" description="Zinc-ribbon" evidence="2">
    <location>
        <begin position="3"/>
        <end position="23"/>
    </location>
</feature>
<dbReference type="Pfam" id="PF13240">
    <property type="entry name" value="Zn_Ribbon_1"/>
    <property type="match status" value="1"/>
</dbReference>
<gene>
    <name evidence="3" type="ORF">DWX20_01090</name>
</gene>
<name>A0A412PHP7_9FIRM</name>
<evidence type="ECO:0000256" key="1">
    <source>
        <dbReference type="SAM" id="Phobius"/>
    </source>
</evidence>
<sequence>MICKNCGKEISDKSKFCGYCGAKTVEQLVHSQPQAVKESIFSRFHFCKSDLITLWKVVENPFQGSELSFSASVVIVVLNLIANILILRCIICGIGLTIAFIGSIYTYCYLNRREGQKPEDIYCDVAKIIFAPTVFILLTGIFILFQTLAALWVWAILLSMSFCVGSLFATVKRGNRFSTYAWKALQSSFIARI</sequence>
<comment type="caution">
    <text evidence="3">The sequence shown here is derived from an EMBL/GenBank/DDBJ whole genome shotgun (WGS) entry which is preliminary data.</text>
</comment>
<accession>A0A412PHP7</accession>
<dbReference type="EMBL" id="QRWX01000001">
    <property type="protein sequence ID" value="RGT57672.1"/>
    <property type="molecule type" value="Genomic_DNA"/>
</dbReference>
<dbReference type="RefSeq" id="WP_118764155.1">
    <property type="nucleotide sequence ID" value="NZ_CABJCF010000001.1"/>
</dbReference>
<feature type="transmembrane region" description="Helical" evidence="1">
    <location>
        <begin position="125"/>
        <end position="145"/>
    </location>
</feature>
<feature type="transmembrane region" description="Helical" evidence="1">
    <location>
        <begin position="71"/>
        <end position="104"/>
    </location>
</feature>
<evidence type="ECO:0000313" key="4">
    <source>
        <dbReference type="Proteomes" id="UP000284731"/>
    </source>
</evidence>
<feature type="transmembrane region" description="Helical" evidence="1">
    <location>
        <begin position="151"/>
        <end position="171"/>
    </location>
</feature>
<reference evidence="3 4" key="1">
    <citation type="submission" date="2018-08" db="EMBL/GenBank/DDBJ databases">
        <title>A genome reference for cultivated species of the human gut microbiota.</title>
        <authorList>
            <person name="Zou Y."/>
            <person name="Xue W."/>
            <person name="Luo G."/>
        </authorList>
    </citation>
    <scope>NUCLEOTIDE SEQUENCE [LARGE SCALE GENOMIC DNA]</scope>
    <source>
        <strain evidence="3 4">AF18-46</strain>
    </source>
</reference>
<evidence type="ECO:0000259" key="2">
    <source>
        <dbReference type="Pfam" id="PF13240"/>
    </source>
</evidence>
<dbReference type="InterPro" id="IPR026870">
    <property type="entry name" value="Zinc_ribbon_dom"/>
</dbReference>